<dbReference type="Proteomes" id="UP000323393">
    <property type="component" value="Unassembled WGS sequence"/>
</dbReference>
<accession>A0AA94WTB1</accession>
<reference evidence="2 3" key="1">
    <citation type="submission" date="2019-08" db="EMBL/GenBank/DDBJ databases">
        <title>Bacillus genomes from the desert of Cuatro Cienegas, Coahuila.</title>
        <authorList>
            <person name="Olmedo-Alvarez G."/>
        </authorList>
    </citation>
    <scope>NUCLEOTIDE SEQUENCE [LARGE SCALE GENOMIC DNA]</scope>
    <source>
        <strain evidence="2 3">CH88_3T</strain>
    </source>
</reference>
<dbReference type="Pfam" id="PF24390">
    <property type="entry name" value="PRTase-CE"/>
    <property type="match status" value="1"/>
</dbReference>
<gene>
    <name evidence="2" type="ORF">FZC74_00150</name>
</gene>
<dbReference type="AlphaFoldDB" id="A0AA94WTB1"/>
<dbReference type="EMBL" id="VTEU01000001">
    <property type="protein sequence ID" value="TYS60750.1"/>
    <property type="molecule type" value="Genomic_DNA"/>
</dbReference>
<dbReference type="InterPro" id="IPR056920">
    <property type="entry name" value="PRTase-CE"/>
</dbReference>
<evidence type="ECO:0000259" key="1">
    <source>
        <dbReference type="Pfam" id="PF24390"/>
    </source>
</evidence>
<proteinExistence type="predicted"/>
<protein>
    <recommendedName>
        <fullName evidence="1">PRTase-CE domain-containing protein</fullName>
    </recommendedName>
</protein>
<sequence length="302" mass="36081">MTEQQQLTEIQKIATSCIERWGEDYKTQNFSGKLGRFVNQLGSNKELLGKLFLDIVMFYNYYSRERLDQIMGEFYHIIINELKLDENFTIYSRIEDDSKIDSSNFFLEEFKILNNISNHFSYDIEKLDIENFDNIQNVIFIDDIIGSGKTVETFFEKNKKKLLKVNCFIFCIELLEEGKSHLEKFFNKNEIKCEIICHNLHKKAFSQDHIFRENFKENEVLLRDFERGLWRKKSKNILGYENSQAIVSFFRNTPNNTLSSFWFENEKWRGLFPRDDRKPAFKKVKKNSVKYNVKKMENSVDG</sequence>
<evidence type="ECO:0000313" key="2">
    <source>
        <dbReference type="EMBL" id="TYS60750.1"/>
    </source>
</evidence>
<organism evidence="2 3">
    <name type="scientific">Sutcliffiella horikoshii</name>
    <dbReference type="NCBI Taxonomy" id="79883"/>
    <lineage>
        <taxon>Bacteria</taxon>
        <taxon>Bacillati</taxon>
        <taxon>Bacillota</taxon>
        <taxon>Bacilli</taxon>
        <taxon>Bacillales</taxon>
        <taxon>Bacillaceae</taxon>
        <taxon>Sutcliffiella</taxon>
    </lineage>
</organism>
<name>A0AA94WTB1_9BACI</name>
<evidence type="ECO:0000313" key="3">
    <source>
        <dbReference type="Proteomes" id="UP000323393"/>
    </source>
</evidence>
<dbReference type="RefSeq" id="WP_148964562.1">
    <property type="nucleotide sequence ID" value="NZ_VTEU01000001.1"/>
</dbReference>
<feature type="domain" description="PRTase-CE" evidence="1">
    <location>
        <begin position="36"/>
        <end position="274"/>
    </location>
</feature>
<comment type="caution">
    <text evidence="2">The sequence shown here is derived from an EMBL/GenBank/DDBJ whole genome shotgun (WGS) entry which is preliminary data.</text>
</comment>